<comment type="caution">
    <text evidence="2">The sequence shown here is derived from an EMBL/GenBank/DDBJ whole genome shotgun (WGS) entry which is preliminary data.</text>
</comment>
<dbReference type="InterPro" id="IPR012341">
    <property type="entry name" value="6hp_glycosidase-like_sf"/>
</dbReference>
<gene>
    <name evidence="2" type="ORF">Uis4E_0551</name>
</gene>
<dbReference type="CDD" id="cd04434">
    <property type="entry name" value="LanC_like"/>
    <property type="match status" value="1"/>
</dbReference>
<dbReference type="InterPro" id="IPR007822">
    <property type="entry name" value="LANC-like"/>
</dbReference>
<dbReference type="Gene3D" id="1.50.10.10">
    <property type="match status" value="1"/>
</dbReference>
<keyword evidence="1" id="KW-0862">Zinc</keyword>
<sequence length="472" mass="51521">MTVEDYTFREVGAVYPSDGRPAGGYTSGEYLAAVSRAEAFVERARHNLADGIHWEGAESDAKDVTWYDGTAGILYYYLTAYVNTKEERYLRLVRGAARYLAVHWHDLLDEPPASFTPDFAPGYYHGIGGVGALLIEAYKVLGDESIAAVTREIAEWYVRHAKRDELGAYWNGMPASISDGGVILYLIEQAKTIGDEDGSLRRIIIEAGERLLGYGEDTGDGGLRFNALRGVRDVYQPTFEFGTAGAGFILAVLYEFTDDARYLESAKRAGIHLASLLVEQPGGGVLIPWGFDADGKPVLGEDGKTLFYHGVCLGVAGVEKYYAKLYAITGEQRYLDDARSLAQGLLSTGAPKRQTNGLWNSVCYCCGHAGIVHVFAGLYAATGDELYRRIALDAADVLVDWGERLPDGSEDWPIAFNRVDPHTITRKIGYWDGAAGVAAALRQASYLTGAPGRVLRLRDDPFPSDIPSGEPR</sequence>
<dbReference type="SMART" id="SM01260">
    <property type="entry name" value="LANC_like"/>
    <property type="match status" value="1"/>
</dbReference>
<reference evidence="2 3" key="1">
    <citation type="submission" date="2017-07" db="EMBL/GenBank/DDBJ databases">
        <title>Bifidobacterium novel species.</title>
        <authorList>
            <person name="Lugli G.A."/>
            <person name="Milani C."/>
            <person name="Duranti S."/>
            <person name="Mangifesta M."/>
        </authorList>
    </citation>
    <scope>NUCLEOTIDE SEQUENCE [LARGE SCALE GENOMIC DNA]</scope>
    <source>
        <strain evidence="2 3">77</strain>
    </source>
</reference>
<evidence type="ECO:0000313" key="3">
    <source>
        <dbReference type="Proteomes" id="UP000235034"/>
    </source>
</evidence>
<proteinExistence type="predicted"/>
<dbReference type="SUPFAM" id="SSF158745">
    <property type="entry name" value="LanC-like"/>
    <property type="match status" value="1"/>
</dbReference>
<dbReference type="EMBL" id="NMWT01000005">
    <property type="protein sequence ID" value="PLS29355.1"/>
    <property type="molecule type" value="Genomic_DNA"/>
</dbReference>
<name>A0A2N5J560_9BIFI</name>
<dbReference type="RefSeq" id="WP_101621762.1">
    <property type="nucleotide sequence ID" value="NZ_NMWT01000005.1"/>
</dbReference>
<dbReference type="OrthoDB" id="9148343at2"/>
<evidence type="ECO:0000256" key="1">
    <source>
        <dbReference type="PIRSR" id="PIRSR607822-1"/>
    </source>
</evidence>
<dbReference type="GO" id="GO:0005975">
    <property type="term" value="P:carbohydrate metabolic process"/>
    <property type="evidence" value="ECO:0007669"/>
    <property type="project" value="InterPro"/>
</dbReference>
<keyword evidence="3" id="KW-1185">Reference proteome</keyword>
<keyword evidence="1" id="KW-0479">Metal-binding</keyword>
<feature type="binding site" evidence="1">
    <location>
        <position position="125"/>
    </location>
    <ligand>
        <name>Zn(2+)</name>
        <dbReference type="ChEBI" id="CHEBI:29105"/>
    </ligand>
</feature>
<dbReference type="Gene3D" id="1.50.10.20">
    <property type="match status" value="1"/>
</dbReference>
<dbReference type="GO" id="GO:0031179">
    <property type="term" value="P:peptide modification"/>
    <property type="evidence" value="ECO:0007669"/>
    <property type="project" value="InterPro"/>
</dbReference>
<accession>A0A2N5J560</accession>
<evidence type="ECO:0000313" key="2">
    <source>
        <dbReference type="EMBL" id="PLS29355.1"/>
    </source>
</evidence>
<dbReference type="Pfam" id="PF05147">
    <property type="entry name" value="LANC_like"/>
    <property type="match status" value="1"/>
</dbReference>
<dbReference type="Proteomes" id="UP000235034">
    <property type="component" value="Unassembled WGS sequence"/>
</dbReference>
<dbReference type="GO" id="GO:0046872">
    <property type="term" value="F:metal ion binding"/>
    <property type="evidence" value="ECO:0007669"/>
    <property type="project" value="UniProtKB-KW"/>
</dbReference>
<protein>
    <submittedName>
        <fullName evidence="2">Lanthionine synthetase C-like protein</fullName>
    </submittedName>
</protein>
<organism evidence="2 3">
    <name type="scientific">Bifidobacterium parmae</name>
    <dbReference type="NCBI Taxonomy" id="361854"/>
    <lineage>
        <taxon>Bacteria</taxon>
        <taxon>Bacillati</taxon>
        <taxon>Actinomycetota</taxon>
        <taxon>Actinomycetes</taxon>
        <taxon>Bifidobacteriales</taxon>
        <taxon>Bifidobacteriaceae</taxon>
        <taxon>Bifidobacterium</taxon>
    </lineage>
</organism>
<dbReference type="AlphaFoldDB" id="A0A2N5J560"/>